<evidence type="ECO:0000313" key="1">
    <source>
        <dbReference type="EMBL" id="KAG0412285.1"/>
    </source>
</evidence>
<keyword evidence="2" id="KW-1185">Reference proteome</keyword>
<dbReference type="Proteomes" id="UP000805193">
    <property type="component" value="Unassembled WGS sequence"/>
</dbReference>
<name>A0AC60NYR2_IXOPE</name>
<gene>
    <name evidence="1" type="ORF">HPB47_010576</name>
</gene>
<organism evidence="1 2">
    <name type="scientific">Ixodes persulcatus</name>
    <name type="common">Taiga tick</name>
    <dbReference type="NCBI Taxonomy" id="34615"/>
    <lineage>
        <taxon>Eukaryota</taxon>
        <taxon>Metazoa</taxon>
        <taxon>Ecdysozoa</taxon>
        <taxon>Arthropoda</taxon>
        <taxon>Chelicerata</taxon>
        <taxon>Arachnida</taxon>
        <taxon>Acari</taxon>
        <taxon>Parasitiformes</taxon>
        <taxon>Ixodida</taxon>
        <taxon>Ixodoidea</taxon>
        <taxon>Ixodidae</taxon>
        <taxon>Ixodinae</taxon>
        <taxon>Ixodes</taxon>
    </lineage>
</organism>
<evidence type="ECO:0000313" key="2">
    <source>
        <dbReference type="Proteomes" id="UP000805193"/>
    </source>
</evidence>
<accession>A0AC60NYR2</accession>
<reference evidence="1 2" key="1">
    <citation type="journal article" date="2020" name="Cell">
        <title>Large-Scale Comparative Analyses of Tick Genomes Elucidate Their Genetic Diversity and Vector Capacities.</title>
        <authorList>
            <consortium name="Tick Genome and Microbiome Consortium (TIGMIC)"/>
            <person name="Jia N."/>
            <person name="Wang J."/>
            <person name="Shi W."/>
            <person name="Du L."/>
            <person name="Sun Y."/>
            <person name="Zhan W."/>
            <person name="Jiang J.F."/>
            <person name="Wang Q."/>
            <person name="Zhang B."/>
            <person name="Ji P."/>
            <person name="Bell-Sakyi L."/>
            <person name="Cui X.M."/>
            <person name="Yuan T.T."/>
            <person name="Jiang B.G."/>
            <person name="Yang W.F."/>
            <person name="Lam T.T."/>
            <person name="Chang Q.C."/>
            <person name="Ding S.J."/>
            <person name="Wang X.J."/>
            <person name="Zhu J.G."/>
            <person name="Ruan X.D."/>
            <person name="Zhao L."/>
            <person name="Wei J.T."/>
            <person name="Ye R.Z."/>
            <person name="Que T.C."/>
            <person name="Du C.H."/>
            <person name="Zhou Y.H."/>
            <person name="Cheng J.X."/>
            <person name="Dai P.F."/>
            <person name="Guo W.B."/>
            <person name="Han X.H."/>
            <person name="Huang E.J."/>
            <person name="Li L.F."/>
            <person name="Wei W."/>
            <person name="Gao Y.C."/>
            <person name="Liu J.Z."/>
            <person name="Shao H.Z."/>
            <person name="Wang X."/>
            <person name="Wang C.C."/>
            <person name="Yang T.C."/>
            <person name="Huo Q.B."/>
            <person name="Li W."/>
            <person name="Chen H.Y."/>
            <person name="Chen S.E."/>
            <person name="Zhou L.G."/>
            <person name="Ni X.B."/>
            <person name="Tian J.H."/>
            <person name="Sheng Y."/>
            <person name="Liu T."/>
            <person name="Pan Y.S."/>
            <person name="Xia L.Y."/>
            <person name="Li J."/>
            <person name="Zhao F."/>
            <person name="Cao W.C."/>
        </authorList>
    </citation>
    <scope>NUCLEOTIDE SEQUENCE [LARGE SCALE GENOMIC DNA]</scope>
    <source>
        <strain evidence="1">Iper-2018</strain>
    </source>
</reference>
<sequence>MCKVNLVLCLCHVLVRISLSQLVINVRNHGATCSARACRQHFGRNHHARVPQVRGTHVTQFIDFKMEVQVFRVLILGEEEQGQNLYQVVCFVTRFNKVNFIPVDAMSKLRQRNPLAVREPEEERGREQLGMDLSVDLSRAEVISPHLAPLCKEAPHSTFAREADLRAWASARASSRDLVLLPGAVQPAGAVVPCGTKPQLARDAPCGCRLDVCVAWFPCGLKWCRDAAEPPVFGKNYHHLSCKRGCGGPNMAGMGDPKMGDCTQFSKLLCDLEPPEALPSLDECDRYQPSSRESWLTCQVCRNNCLVAIARDELCRQLSLTMLRVARPRQAVVLVQCIGDQLHYVNYLRILLPMPVQLVMSPTHQNFDGVSLMEPHTMWTLLARGGLSHEDLDVVILRDFQHYLEVDHPYHSCKITENHFSQEIATDLLASY</sequence>
<dbReference type="EMBL" id="JABSTQ010011362">
    <property type="protein sequence ID" value="KAG0412285.1"/>
    <property type="molecule type" value="Genomic_DNA"/>
</dbReference>
<protein>
    <submittedName>
        <fullName evidence="1">Uncharacterized protein</fullName>
    </submittedName>
</protein>
<comment type="caution">
    <text evidence="1">The sequence shown here is derived from an EMBL/GenBank/DDBJ whole genome shotgun (WGS) entry which is preliminary data.</text>
</comment>
<proteinExistence type="predicted"/>